<dbReference type="Gene3D" id="2.60.120.10">
    <property type="entry name" value="Jelly Rolls"/>
    <property type="match status" value="1"/>
</dbReference>
<dbReference type="SUPFAM" id="SSF51206">
    <property type="entry name" value="cAMP-binding domain-like"/>
    <property type="match status" value="1"/>
</dbReference>
<evidence type="ECO:0000256" key="2">
    <source>
        <dbReference type="SAM" id="MobiDB-lite"/>
    </source>
</evidence>
<dbReference type="GO" id="GO:0030553">
    <property type="term" value="F:cGMP binding"/>
    <property type="evidence" value="ECO:0007669"/>
    <property type="project" value="TreeGrafter"/>
</dbReference>
<proteinExistence type="predicted"/>
<organism evidence="5 6">
    <name type="scientific">Steinernema carpocapsae</name>
    <name type="common">Entomopathogenic nematode</name>
    <dbReference type="NCBI Taxonomy" id="34508"/>
    <lineage>
        <taxon>Eukaryota</taxon>
        <taxon>Metazoa</taxon>
        <taxon>Ecdysozoa</taxon>
        <taxon>Nematoda</taxon>
        <taxon>Chromadorea</taxon>
        <taxon>Rhabditida</taxon>
        <taxon>Tylenchina</taxon>
        <taxon>Panagrolaimomorpha</taxon>
        <taxon>Strongyloidoidea</taxon>
        <taxon>Steinernematidae</taxon>
        <taxon>Steinernema</taxon>
    </lineage>
</organism>
<feature type="transmembrane region" description="Helical" evidence="3">
    <location>
        <begin position="281"/>
        <end position="302"/>
    </location>
</feature>
<feature type="transmembrane region" description="Helical" evidence="3">
    <location>
        <begin position="416"/>
        <end position="438"/>
    </location>
</feature>
<evidence type="ECO:0000313" key="5">
    <source>
        <dbReference type="EMBL" id="TMS38048.1"/>
    </source>
</evidence>
<dbReference type="PANTHER" id="PTHR45638:SF11">
    <property type="entry name" value="CYCLIC NUCLEOTIDE-GATED CATION CHANNEL SUBUNIT A"/>
    <property type="match status" value="1"/>
</dbReference>
<dbReference type="SUPFAM" id="SSF81324">
    <property type="entry name" value="Voltage-gated potassium channels"/>
    <property type="match status" value="1"/>
</dbReference>
<feature type="transmembrane region" description="Helical" evidence="3">
    <location>
        <begin position="221"/>
        <end position="246"/>
    </location>
</feature>
<dbReference type="CDD" id="cd00038">
    <property type="entry name" value="CAP_ED"/>
    <property type="match status" value="1"/>
</dbReference>
<dbReference type="GO" id="GO:0017071">
    <property type="term" value="C:intracellular cyclic nucleotide activated cation channel complex"/>
    <property type="evidence" value="ECO:0007669"/>
    <property type="project" value="TreeGrafter"/>
</dbReference>
<keyword evidence="3" id="KW-1133">Transmembrane helix</keyword>
<gene>
    <name evidence="5" type="ORF">L596_004860</name>
</gene>
<reference evidence="5 6" key="1">
    <citation type="journal article" date="2015" name="Genome Biol.">
        <title>Comparative genomics of Steinernema reveals deeply conserved gene regulatory networks.</title>
        <authorList>
            <person name="Dillman A.R."/>
            <person name="Macchietto M."/>
            <person name="Porter C.F."/>
            <person name="Rogers A."/>
            <person name="Williams B."/>
            <person name="Antoshechkin I."/>
            <person name="Lee M.M."/>
            <person name="Goodwin Z."/>
            <person name="Lu X."/>
            <person name="Lewis E.E."/>
            <person name="Goodrich-Blair H."/>
            <person name="Stock S.P."/>
            <person name="Adams B.J."/>
            <person name="Sternberg P.W."/>
            <person name="Mortazavi A."/>
        </authorList>
    </citation>
    <scope>NUCLEOTIDE SEQUENCE [LARGE SCALE GENOMIC DNA]</scope>
    <source>
        <strain evidence="5 6">ALL</strain>
    </source>
</reference>
<feature type="region of interest" description="Disordered" evidence="2">
    <location>
        <begin position="77"/>
        <end position="116"/>
    </location>
</feature>
<dbReference type="EMBL" id="AZBU02000001">
    <property type="protein sequence ID" value="TMS38048.1"/>
    <property type="molecule type" value="Genomic_DNA"/>
</dbReference>
<dbReference type="InterPro" id="IPR000595">
    <property type="entry name" value="cNMP-bd_dom"/>
</dbReference>
<evidence type="ECO:0000256" key="1">
    <source>
        <dbReference type="ARBA" id="ARBA00023286"/>
    </source>
</evidence>
<evidence type="ECO:0000313" key="6">
    <source>
        <dbReference type="Proteomes" id="UP000298663"/>
    </source>
</evidence>
<dbReference type="InterPro" id="IPR014710">
    <property type="entry name" value="RmlC-like_jellyroll"/>
</dbReference>
<keyword evidence="1" id="KW-1071">Ligand-gated ion channel</keyword>
<dbReference type="GO" id="GO:0005886">
    <property type="term" value="C:plasma membrane"/>
    <property type="evidence" value="ECO:0007669"/>
    <property type="project" value="TreeGrafter"/>
</dbReference>
<dbReference type="OrthoDB" id="421226at2759"/>
<dbReference type="STRING" id="34508.A0A4U8V1A5"/>
<feature type="region of interest" description="Disordered" evidence="2">
    <location>
        <begin position="1"/>
        <end position="34"/>
    </location>
</feature>
<dbReference type="Gene3D" id="1.10.287.70">
    <property type="match status" value="1"/>
</dbReference>
<comment type="caution">
    <text evidence="5">The sequence shown here is derived from an EMBL/GenBank/DDBJ whole genome shotgun (WGS) entry which is preliminary data.</text>
</comment>
<dbReference type="InterPro" id="IPR050866">
    <property type="entry name" value="CNG_cation_channel"/>
</dbReference>
<dbReference type="Pfam" id="PF00027">
    <property type="entry name" value="cNMP_binding"/>
    <property type="match status" value="1"/>
</dbReference>
<dbReference type="Proteomes" id="UP000298663">
    <property type="component" value="Unassembled WGS sequence"/>
</dbReference>
<keyword evidence="1" id="KW-0406">Ion transport</keyword>
<feature type="domain" description="Cyclic nucleotide-binding" evidence="4">
    <location>
        <begin position="512"/>
        <end position="616"/>
    </location>
</feature>
<feature type="compositionally biased region" description="Low complexity" evidence="2">
    <location>
        <begin position="77"/>
        <end position="89"/>
    </location>
</feature>
<evidence type="ECO:0000256" key="3">
    <source>
        <dbReference type="SAM" id="Phobius"/>
    </source>
</evidence>
<feature type="compositionally biased region" description="Polar residues" evidence="2">
    <location>
        <begin position="1"/>
        <end position="17"/>
    </location>
</feature>
<feature type="transmembrane region" description="Helical" evidence="3">
    <location>
        <begin position="148"/>
        <end position="171"/>
    </location>
</feature>
<keyword evidence="1" id="KW-0407">Ion channel</keyword>
<feature type="compositionally biased region" description="Polar residues" evidence="2">
    <location>
        <begin position="90"/>
        <end position="100"/>
    </location>
</feature>
<keyword evidence="3" id="KW-0812">Transmembrane</keyword>
<dbReference type="Gene3D" id="1.10.287.630">
    <property type="entry name" value="Helix hairpin bin"/>
    <property type="match status" value="1"/>
</dbReference>
<name>A0A4U8V1A5_STECR</name>
<dbReference type="GO" id="GO:0005223">
    <property type="term" value="F:intracellularly cGMP-activated cation channel activity"/>
    <property type="evidence" value="ECO:0007669"/>
    <property type="project" value="TreeGrafter"/>
</dbReference>
<dbReference type="GO" id="GO:0044877">
    <property type="term" value="F:protein-containing complex binding"/>
    <property type="evidence" value="ECO:0007669"/>
    <property type="project" value="TreeGrafter"/>
</dbReference>
<dbReference type="GO" id="GO:0005222">
    <property type="term" value="F:intracellularly cAMP-activated cation channel activity"/>
    <property type="evidence" value="ECO:0007669"/>
    <property type="project" value="TreeGrafter"/>
</dbReference>
<dbReference type="InterPro" id="IPR018490">
    <property type="entry name" value="cNMP-bd_dom_sf"/>
</dbReference>
<keyword evidence="1" id="KW-0813">Transport</keyword>
<feature type="transmembrane region" description="Helical" evidence="3">
    <location>
        <begin position="183"/>
        <end position="201"/>
    </location>
</feature>
<keyword evidence="6" id="KW-1185">Reference proteome</keyword>
<dbReference type="PANTHER" id="PTHR45638">
    <property type="entry name" value="CYCLIC NUCLEOTIDE-GATED CATION CHANNEL SUBUNIT A"/>
    <property type="match status" value="1"/>
</dbReference>
<dbReference type="PROSITE" id="PS50042">
    <property type="entry name" value="CNMP_BINDING_3"/>
    <property type="match status" value="1"/>
</dbReference>
<sequence>MQTDSVNHLSSFPSSPRVQGREEENGGSAGRPTFTNLVKTTIMMRNWLITNDGTSLNGNEASDMNTDAVFQPKTMNSNSTNNVSAAVPNQTSPAQSTEVPRQTADVTEHETEAQAEVRPNWRKRLKEGGKKRILKIVNVTVSPTSDLYYVWEGVVTVGCLYNLIIMVLYVFDDFEKYEEKWVMGNYIFDFCFIADIVVRSRKTFLSEGSEVTDTFTLLKHYVGTVEFFLDVCSLLPFELITLVVNFRTSFFRFNRLLKSHTVFEFSERAQFRTNYPHGMRIFMLIITCYLLFHINACVYFSLSRFRNMNSSDRTEWIFTYSKNANPIFPTCRTLSPIEDDLSCNYPEEDDEIESRNESIPVLVDYWMGKFEIINCSNFIRQYSLSIYWSALTLTTCGQQPYPNAWEQNALEVVDTVIGLIVFAVIVGSVGNVVSTMNISRSKYQEMMDGLRFYMIYRNVHPKIQRRVVQCIEYDYHARVKKDEKDIFESLPPRLQGEMAVQLHMETLKRVDLLRELEAGLLYELVLRLQQQMLVPGDYLCRKGEPAKEMYINKQGLLQRENDNGVYTNIKEGVAIGELSILTIEKDGVLAKRRHTVRAVGYTEVYILRREDVSEVLQDYPIVRVESAFSRDQGFIFFFKIKMISFVFKYAIYENLSHLN</sequence>
<reference evidence="5 6" key="2">
    <citation type="journal article" date="2019" name="G3 (Bethesda)">
        <title>Hybrid Assembly of the Genome of the Entomopathogenic Nematode Steinernema carpocapsae Identifies the X-Chromosome.</title>
        <authorList>
            <person name="Serra L."/>
            <person name="Macchietto M."/>
            <person name="Macias-Munoz A."/>
            <person name="McGill C.J."/>
            <person name="Rodriguez I.M."/>
            <person name="Rodriguez B."/>
            <person name="Murad R."/>
            <person name="Mortazavi A."/>
        </authorList>
    </citation>
    <scope>NUCLEOTIDE SEQUENCE [LARGE SCALE GENOMIC DNA]</scope>
    <source>
        <strain evidence="5 6">ALL</strain>
    </source>
</reference>
<dbReference type="AlphaFoldDB" id="A0A4U8V1A5"/>
<accession>A0A4U8V1A5</accession>
<keyword evidence="3" id="KW-0472">Membrane</keyword>
<protein>
    <recommendedName>
        <fullName evidence="4">Cyclic nucleotide-binding domain-containing protein</fullName>
    </recommendedName>
</protein>
<evidence type="ECO:0000259" key="4">
    <source>
        <dbReference type="PROSITE" id="PS50042"/>
    </source>
</evidence>